<keyword evidence="2" id="KW-1185">Reference proteome</keyword>
<dbReference type="GO" id="GO:0008270">
    <property type="term" value="F:zinc ion binding"/>
    <property type="evidence" value="ECO:0007669"/>
    <property type="project" value="InterPro"/>
</dbReference>
<dbReference type="Proteomes" id="UP000799777">
    <property type="component" value="Unassembled WGS sequence"/>
</dbReference>
<sequence length="639" mass="72839">MASMRTIWHAAGVDVLDFAATATILAVKAKQRSLATVEQPHDEASDDSDSDFDEVDDWAASKQAAPLTTTSRDALINKFLDRLGELFSREKSSRKHGGQQGSKYVAALGWIRPSTTSPLTIILAKNEGLDDPDLRMRSQLQLWLRTVSLTGQYPRFASDLIWTGDNGLVVYSRGRLWYHISQITHLDHYGAMDINLNRFRKNVQRLAREFRLPKCVLKSKTAHKYMRATRLHVHAEVQVLVSLATNVDWHQRAHRYIGISKKPCFLCDQILQNYIMLSMQGAREPAFKARQTHGKIYPLWTLPRNNSVPNVVGIAMATAVNHAYYHVQRHLQHEVALRPAIAESSASITERTSMGGGFTTIRKQHLESRHLQGPSKVVQGREDPIILGRNIKTVRVALLPADGSPPKLVPIDFHALPEKSDRRLPQCGNDYVPNFHHYWGECQFERRFRILSLKRQVNEELDGEYRLYWNENYELPEDESVKVLIGIEKANLARRFWYGDAFVVRFSEQPTTFGYDVQDTPLAIFEGGFLKNLFQNMWETQFLEEKLADNCHFEAHKEKIEADKDIIFERMTPVEQAVLSRMPPGTLEYLAIVACDDGAIGDSSIVDNPDDPSMKIITTLQRRTALESLDWHGFHSSQL</sequence>
<accession>A0A9P4H8X8</accession>
<reference evidence="1" key="1">
    <citation type="journal article" date="2020" name="Stud. Mycol.">
        <title>101 Dothideomycetes genomes: a test case for predicting lifestyles and emergence of pathogens.</title>
        <authorList>
            <person name="Haridas S."/>
            <person name="Albert R."/>
            <person name="Binder M."/>
            <person name="Bloem J."/>
            <person name="Labutti K."/>
            <person name="Salamov A."/>
            <person name="Andreopoulos B."/>
            <person name="Baker S."/>
            <person name="Barry K."/>
            <person name="Bills G."/>
            <person name="Bluhm B."/>
            <person name="Cannon C."/>
            <person name="Castanera R."/>
            <person name="Culley D."/>
            <person name="Daum C."/>
            <person name="Ezra D."/>
            <person name="Gonzalez J."/>
            <person name="Henrissat B."/>
            <person name="Kuo A."/>
            <person name="Liang C."/>
            <person name="Lipzen A."/>
            <person name="Lutzoni F."/>
            <person name="Magnuson J."/>
            <person name="Mondo S."/>
            <person name="Nolan M."/>
            <person name="Ohm R."/>
            <person name="Pangilinan J."/>
            <person name="Park H.-J."/>
            <person name="Ramirez L."/>
            <person name="Alfaro M."/>
            <person name="Sun H."/>
            <person name="Tritt A."/>
            <person name="Yoshinaga Y."/>
            <person name="Zwiers L.-H."/>
            <person name="Turgeon B."/>
            <person name="Goodwin S."/>
            <person name="Spatafora J."/>
            <person name="Crous P."/>
            <person name="Grigoriev I."/>
        </authorList>
    </citation>
    <scope>NUCLEOTIDE SEQUENCE</scope>
    <source>
        <strain evidence="1">CBS 110217</strain>
    </source>
</reference>
<evidence type="ECO:0000313" key="2">
    <source>
        <dbReference type="Proteomes" id="UP000799777"/>
    </source>
</evidence>
<dbReference type="OrthoDB" id="5334770at2759"/>
<dbReference type="PROSITE" id="PS00903">
    <property type="entry name" value="CYT_DCMP_DEAMINASES_1"/>
    <property type="match status" value="1"/>
</dbReference>
<comment type="caution">
    <text evidence="1">The sequence shown here is derived from an EMBL/GenBank/DDBJ whole genome shotgun (WGS) entry which is preliminary data.</text>
</comment>
<dbReference type="InterPro" id="IPR016192">
    <property type="entry name" value="APOBEC/CMP_deaminase_Zn-bd"/>
</dbReference>
<proteinExistence type="predicted"/>
<dbReference type="InterPro" id="IPR027796">
    <property type="entry name" value="OTT_1508_deam-like"/>
</dbReference>
<dbReference type="GO" id="GO:0019239">
    <property type="term" value="F:deaminase activity"/>
    <property type="evidence" value="ECO:0007669"/>
    <property type="project" value="UniProtKB-ARBA"/>
</dbReference>
<name>A0A9P4H8X8_9PLEO</name>
<dbReference type="Pfam" id="PF14441">
    <property type="entry name" value="OTT_1508_deam"/>
    <property type="match status" value="1"/>
</dbReference>
<organism evidence="1 2">
    <name type="scientific">Setomelanomma holmii</name>
    <dbReference type="NCBI Taxonomy" id="210430"/>
    <lineage>
        <taxon>Eukaryota</taxon>
        <taxon>Fungi</taxon>
        <taxon>Dikarya</taxon>
        <taxon>Ascomycota</taxon>
        <taxon>Pezizomycotina</taxon>
        <taxon>Dothideomycetes</taxon>
        <taxon>Pleosporomycetidae</taxon>
        <taxon>Pleosporales</taxon>
        <taxon>Pleosporineae</taxon>
        <taxon>Phaeosphaeriaceae</taxon>
        <taxon>Setomelanomma</taxon>
    </lineage>
</organism>
<evidence type="ECO:0000313" key="1">
    <source>
        <dbReference type="EMBL" id="KAF2030461.1"/>
    </source>
</evidence>
<protein>
    <submittedName>
        <fullName evidence="1">Uncharacterized protein</fullName>
    </submittedName>
</protein>
<dbReference type="AlphaFoldDB" id="A0A9P4H8X8"/>
<dbReference type="EMBL" id="ML978190">
    <property type="protein sequence ID" value="KAF2030461.1"/>
    <property type="molecule type" value="Genomic_DNA"/>
</dbReference>
<gene>
    <name evidence="1" type="ORF">EK21DRAFT_111983</name>
</gene>